<evidence type="ECO:0000256" key="2">
    <source>
        <dbReference type="ARBA" id="ARBA00022475"/>
    </source>
</evidence>
<evidence type="ECO:0000256" key="3">
    <source>
        <dbReference type="ARBA" id="ARBA00022692"/>
    </source>
</evidence>
<dbReference type="InterPro" id="IPR019108">
    <property type="entry name" value="Caa3_assmbl_CtaG-rel"/>
</dbReference>
<feature type="transmembrane region" description="Helical" evidence="6">
    <location>
        <begin position="50"/>
        <end position="70"/>
    </location>
</feature>
<evidence type="ECO:0000256" key="6">
    <source>
        <dbReference type="SAM" id="Phobius"/>
    </source>
</evidence>
<dbReference type="OrthoDB" id="9808789at2"/>
<keyword evidence="4 6" id="KW-1133">Transmembrane helix</keyword>
<name>A0A402A5H0_9CHLR</name>
<feature type="transmembrane region" description="Helical" evidence="6">
    <location>
        <begin position="193"/>
        <end position="217"/>
    </location>
</feature>
<protein>
    <submittedName>
        <fullName evidence="7">Membrane protein</fullName>
    </submittedName>
</protein>
<feature type="transmembrane region" description="Helical" evidence="6">
    <location>
        <begin position="20"/>
        <end position="38"/>
    </location>
</feature>
<feature type="transmembrane region" description="Helical" evidence="6">
    <location>
        <begin position="162"/>
        <end position="181"/>
    </location>
</feature>
<feature type="transmembrane region" description="Helical" evidence="6">
    <location>
        <begin position="90"/>
        <end position="112"/>
    </location>
</feature>
<dbReference type="AlphaFoldDB" id="A0A402A5H0"/>
<organism evidence="7 8">
    <name type="scientific">Tengunoibacter tsumagoiensis</name>
    <dbReference type="NCBI Taxonomy" id="2014871"/>
    <lineage>
        <taxon>Bacteria</taxon>
        <taxon>Bacillati</taxon>
        <taxon>Chloroflexota</taxon>
        <taxon>Ktedonobacteria</taxon>
        <taxon>Ktedonobacterales</taxon>
        <taxon>Dictyobacteraceae</taxon>
        <taxon>Tengunoibacter</taxon>
    </lineage>
</organism>
<evidence type="ECO:0000256" key="4">
    <source>
        <dbReference type="ARBA" id="ARBA00022989"/>
    </source>
</evidence>
<keyword evidence="5 6" id="KW-0472">Membrane</keyword>
<evidence type="ECO:0000313" key="7">
    <source>
        <dbReference type="EMBL" id="GCE14393.1"/>
    </source>
</evidence>
<feature type="transmembrane region" description="Helical" evidence="6">
    <location>
        <begin position="124"/>
        <end position="142"/>
    </location>
</feature>
<feature type="transmembrane region" description="Helical" evidence="6">
    <location>
        <begin position="237"/>
        <end position="259"/>
    </location>
</feature>
<dbReference type="GO" id="GO:0005886">
    <property type="term" value="C:plasma membrane"/>
    <property type="evidence" value="ECO:0007669"/>
    <property type="project" value="UniProtKB-SubCell"/>
</dbReference>
<sequence length="294" mass="32989">MLADVGLGLNFWLTAWNWQPTIIGGTIIVIALYLYAVGPLRERLQIGEPVTTGQMVAFLLGVNCIFLSLFSPLDALGDDYLFSAHMVQHLLLTIVGPPLMIVGTPAWLVQLALKQPVLLRIGRVLTYPAVAFTLYNVNFWLWHAPALYDRTLYDPYLHLFEHLTFIVLAVIYWWPVFSPLTTGLPRLSMGGQILYIFLGGMPTVALGAGLTFMSPLYAPYIYAPRVWGISPATDQQLGGLIMWVPANIAYIIVASVLFLRWMLAQERKQQEEELRLYALEEELDESTDMSGQAL</sequence>
<evidence type="ECO:0000256" key="1">
    <source>
        <dbReference type="ARBA" id="ARBA00004651"/>
    </source>
</evidence>
<comment type="subcellular location">
    <subcellularLocation>
        <location evidence="1">Cell membrane</location>
        <topology evidence="1">Multi-pass membrane protein</topology>
    </subcellularLocation>
</comment>
<proteinExistence type="predicted"/>
<dbReference type="Pfam" id="PF09678">
    <property type="entry name" value="Caa3_CtaG"/>
    <property type="match status" value="1"/>
</dbReference>
<keyword evidence="2" id="KW-1003">Cell membrane</keyword>
<keyword evidence="3 6" id="KW-0812">Transmembrane</keyword>
<keyword evidence="8" id="KW-1185">Reference proteome</keyword>
<evidence type="ECO:0000313" key="8">
    <source>
        <dbReference type="Proteomes" id="UP000287352"/>
    </source>
</evidence>
<comment type="caution">
    <text evidence="7">The sequence shown here is derived from an EMBL/GenBank/DDBJ whole genome shotgun (WGS) entry which is preliminary data.</text>
</comment>
<dbReference type="EMBL" id="BIFR01000001">
    <property type="protein sequence ID" value="GCE14393.1"/>
    <property type="molecule type" value="Genomic_DNA"/>
</dbReference>
<gene>
    <name evidence="7" type="ORF">KTT_42520</name>
</gene>
<reference evidence="8" key="1">
    <citation type="submission" date="2018-12" db="EMBL/GenBank/DDBJ databases">
        <title>Tengunoibacter tsumagoiensis gen. nov., sp. nov., Dictyobacter kobayashii sp. nov., D. alpinus sp. nov., and D. joshuensis sp. nov. and description of Dictyobacteraceae fam. nov. within the order Ktedonobacterales isolated from Tengu-no-mugimeshi.</title>
        <authorList>
            <person name="Wang C.M."/>
            <person name="Zheng Y."/>
            <person name="Sakai Y."/>
            <person name="Toyoda A."/>
            <person name="Minakuchi Y."/>
            <person name="Abe K."/>
            <person name="Yokota A."/>
            <person name="Yabe S."/>
        </authorList>
    </citation>
    <scope>NUCLEOTIDE SEQUENCE [LARGE SCALE GENOMIC DNA]</scope>
    <source>
        <strain evidence="8">Uno3</strain>
    </source>
</reference>
<dbReference type="Proteomes" id="UP000287352">
    <property type="component" value="Unassembled WGS sequence"/>
</dbReference>
<evidence type="ECO:0000256" key="5">
    <source>
        <dbReference type="ARBA" id="ARBA00023136"/>
    </source>
</evidence>
<accession>A0A402A5H0</accession>
<dbReference type="RefSeq" id="WP_126581804.1">
    <property type="nucleotide sequence ID" value="NZ_BIFR01000001.1"/>
</dbReference>